<reference evidence="2" key="3">
    <citation type="submission" date="2025-09" db="UniProtKB">
        <authorList>
            <consortium name="Ensembl"/>
        </authorList>
    </citation>
    <scope>IDENTIFICATION</scope>
</reference>
<reference evidence="2" key="2">
    <citation type="submission" date="2025-08" db="UniProtKB">
        <authorList>
            <consortium name="Ensembl"/>
        </authorList>
    </citation>
    <scope>IDENTIFICATION</scope>
</reference>
<sequence length="136" mass="15609">MQQGCHLNYFYTIYWQARRLALQEDIDKESQPKPSLGQWSTAQFDSPDQQQRFLRLMGGFKKEGSQAFSSSAGRPNMALGKEAQERLQQGLMEEFERAHKHRIKFQNQGAGLGFSLPSSKKFFIDVSACHSVKFED</sequence>
<accession>A0AAY4DTF3</accession>
<reference evidence="2 3" key="1">
    <citation type="submission" date="2020-06" db="EMBL/GenBank/DDBJ databases">
        <authorList>
            <consortium name="Wellcome Sanger Institute Data Sharing"/>
        </authorList>
    </citation>
    <scope>NUCLEOTIDE SEQUENCE [LARGE SCALE GENOMIC DNA]</scope>
</reference>
<name>A0AAY4DTF3_9TELE</name>
<protein>
    <recommendedName>
        <fullName evidence="1">Small acidic protein-like domain-containing protein</fullName>
    </recommendedName>
</protein>
<evidence type="ECO:0000259" key="1">
    <source>
        <dbReference type="Pfam" id="PF15477"/>
    </source>
</evidence>
<dbReference type="Ensembl" id="ENSDCDT00010057966.1">
    <property type="protein sequence ID" value="ENSDCDP00010047726.1"/>
    <property type="gene ID" value="ENSDCDG00010028813.1"/>
</dbReference>
<dbReference type="AlphaFoldDB" id="A0AAY4DTF3"/>
<evidence type="ECO:0000313" key="3">
    <source>
        <dbReference type="Proteomes" id="UP000694580"/>
    </source>
</evidence>
<dbReference type="InterPro" id="IPR028124">
    <property type="entry name" value="SMAP_dom"/>
</dbReference>
<dbReference type="PANTHER" id="PTHR22426:SF1">
    <property type="entry name" value="LYSINE-RICH NUCLEOLAR PROTEIN 1"/>
    <property type="match status" value="1"/>
</dbReference>
<feature type="domain" description="Small acidic protein-like" evidence="1">
    <location>
        <begin position="39"/>
        <end position="113"/>
    </location>
</feature>
<evidence type="ECO:0000313" key="2">
    <source>
        <dbReference type="Ensembl" id="ENSDCDP00010047726.1"/>
    </source>
</evidence>
<proteinExistence type="predicted"/>
<dbReference type="PANTHER" id="PTHR22426">
    <property type="entry name" value="ARGININE_SERINE-RICH COILED-COIL PROTEIN 2"/>
    <property type="match status" value="1"/>
</dbReference>
<organism evidence="2 3">
    <name type="scientific">Denticeps clupeoides</name>
    <name type="common">denticle herring</name>
    <dbReference type="NCBI Taxonomy" id="299321"/>
    <lineage>
        <taxon>Eukaryota</taxon>
        <taxon>Metazoa</taxon>
        <taxon>Chordata</taxon>
        <taxon>Craniata</taxon>
        <taxon>Vertebrata</taxon>
        <taxon>Euteleostomi</taxon>
        <taxon>Actinopterygii</taxon>
        <taxon>Neopterygii</taxon>
        <taxon>Teleostei</taxon>
        <taxon>Clupei</taxon>
        <taxon>Clupeiformes</taxon>
        <taxon>Denticipitoidei</taxon>
        <taxon>Denticipitidae</taxon>
        <taxon>Denticeps</taxon>
    </lineage>
</organism>
<dbReference type="Proteomes" id="UP000694580">
    <property type="component" value="Chromosome 3"/>
</dbReference>
<keyword evidence="3" id="KW-1185">Reference proteome</keyword>
<dbReference type="GeneTree" id="ENSGT00500000044955"/>
<dbReference type="Pfam" id="PF15477">
    <property type="entry name" value="SMAP"/>
    <property type="match status" value="1"/>
</dbReference>